<name>A0AAU9MGC6_9ASTR</name>
<dbReference type="Proteomes" id="UP001157418">
    <property type="component" value="Unassembled WGS sequence"/>
</dbReference>
<dbReference type="EMBL" id="CAKMRJ010001734">
    <property type="protein sequence ID" value="CAH1424576.1"/>
    <property type="molecule type" value="Genomic_DNA"/>
</dbReference>
<sequence>MRKLLPPLVQLAATPTSSPSVFFRRRHHCTAVFLRHSRHKPLTSASPKLASIIQEIKWSAIKWYNAKIS</sequence>
<evidence type="ECO:0000313" key="2">
    <source>
        <dbReference type="Proteomes" id="UP001157418"/>
    </source>
</evidence>
<reference evidence="1 2" key="1">
    <citation type="submission" date="2022-01" db="EMBL/GenBank/DDBJ databases">
        <authorList>
            <person name="Xiong W."/>
            <person name="Schranz E."/>
        </authorList>
    </citation>
    <scope>NUCLEOTIDE SEQUENCE [LARGE SCALE GENOMIC DNA]</scope>
</reference>
<comment type="caution">
    <text evidence="1">The sequence shown here is derived from an EMBL/GenBank/DDBJ whole genome shotgun (WGS) entry which is preliminary data.</text>
</comment>
<keyword evidence="2" id="KW-1185">Reference proteome</keyword>
<protein>
    <submittedName>
        <fullName evidence="1">Uncharacterized protein</fullName>
    </submittedName>
</protein>
<gene>
    <name evidence="1" type="ORF">LVIROSA_LOCUS11768</name>
</gene>
<accession>A0AAU9MGC6</accession>
<dbReference type="AlphaFoldDB" id="A0AAU9MGC6"/>
<organism evidence="1 2">
    <name type="scientific">Lactuca virosa</name>
    <dbReference type="NCBI Taxonomy" id="75947"/>
    <lineage>
        <taxon>Eukaryota</taxon>
        <taxon>Viridiplantae</taxon>
        <taxon>Streptophyta</taxon>
        <taxon>Embryophyta</taxon>
        <taxon>Tracheophyta</taxon>
        <taxon>Spermatophyta</taxon>
        <taxon>Magnoliopsida</taxon>
        <taxon>eudicotyledons</taxon>
        <taxon>Gunneridae</taxon>
        <taxon>Pentapetalae</taxon>
        <taxon>asterids</taxon>
        <taxon>campanulids</taxon>
        <taxon>Asterales</taxon>
        <taxon>Asteraceae</taxon>
        <taxon>Cichorioideae</taxon>
        <taxon>Cichorieae</taxon>
        <taxon>Lactucinae</taxon>
        <taxon>Lactuca</taxon>
    </lineage>
</organism>
<proteinExistence type="predicted"/>
<evidence type="ECO:0000313" key="1">
    <source>
        <dbReference type="EMBL" id="CAH1424576.1"/>
    </source>
</evidence>